<dbReference type="HAMAP" id="MF_00244">
    <property type="entry name" value="NaMN_adenylyltr"/>
    <property type="match status" value="1"/>
</dbReference>
<evidence type="ECO:0000313" key="14">
    <source>
        <dbReference type="EMBL" id="PWE22170.1"/>
    </source>
</evidence>
<evidence type="ECO:0000313" key="13">
    <source>
        <dbReference type="EMBL" id="MDX4069467.1"/>
    </source>
</evidence>
<dbReference type="EMBL" id="JAUQUR010000003">
    <property type="protein sequence ID" value="MDX4069467.1"/>
    <property type="molecule type" value="Genomic_DNA"/>
</dbReference>
<dbReference type="NCBIfam" id="TIGR00125">
    <property type="entry name" value="cyt_tran_rel"/>
    <property type="match status" value="1"/>
</dbReference>
<dbReference type="Proteomes" id="UP001283691">
    <property type="component" value="Unassembled WGS sequence"/>
</dbReference>
<dbReference type="InterPro" id="IPR005248">
    <property type="entry name" value="NadD/NMNAT"/>
</dbReference>
<keyword evidence="5 11" id="KW-0808">Transferase</keyword>
<keyword evidence="7 11" id="KW-0547">Nucleotide-binding</keyword>
<accession>A0A2U2C1F8</accession>
<dbReference type="KEGG" id="ask:EI285_08770"/>
<evidence type="ECO:0000256" key="8">
    <source>
        <dbReference type="ARBA" id="ARBA00022840"/>
    </source>
</evidence>
<comment type="pathway">
    <text evidence="2 11">Cofactor biosynthesis; NAD(+) biosynthesis; deamido-NAD(+) from nicotinate D-ribonucleotide: step 1/1.</text>
</comment>
<dbReference type="EMBL" id="QEYI01000002">
    <property type="protein sequence ID" value="PWE22170.1"/>
    <property type="molecule type" value="Genomic_DNA"/>
</dbReference>
<reference evidence="14 15" key="1">
    <citation type="submission" date="2018-05" db="EMBL/GenBank/DDBJ databases">
        <title>Antimicrobial susceptibility testing and genomic analysis of Arcobacter skirrowii strains and one Arcobacter butzleri isolated from German poultry farms.</title>
        <authorList>
            <person name="Haenel I."/>
            <person name="Hotzel H."/>
            <person name="Tomaso H."/>
            <person name="Busch A."/>
        </authorList>
    </citation>
    <scope>NUCLEOTIDE SEQUENCE [LARGE SCALE GENOMIC DNA]</scope>
    <source>
        <strain evidence="14">17-1208-2</strain>
        <strain evidence="15">v</strain>
    </source>
</reference>
<gene>
    <name evidence="11 14" type="primary">nadD</name>
    <name evidence="14" type="ORF">DF188_03395</name>
    <name evidence="13" type="ORF">Q6A80_06955</name>
</gene>
<keyword evidence="8 11" id="KW-0067">ATP-binding</keyword>
<name>A0A2U2C1F8_9BACT</name>
<dbReference type="Gene3D" id="3.40.50.620">
    <property type="entry name" value="HUPs"/>
    <property type="match status" value="1"/>
</dbReference>
<evidence type="ECO:0000259" key="12">
    <source>
        <dbReference type="Pfam" id="PF01467"/>
    </source>
</evidence>
<dbReference type="RefSeq" id="WP_066351476.1">
    <property type="nucleotide sequence ID" value="NZ_CP034309.1"/>
</dbReference>
<evidence type="ECO:0000256" key="10">
    <source>
        <dbReference type="ARBA" id="ARBA00048721"/>
    </source>
</evidence>
<evidence type="ECO:0000256" key="1">
    <source>
        <dbReference type="ARBA" id="ARBA00002324"/>
    </source>
</evidence>
<dbReference type="GO" id="GO:0004515">
    <property type="term" value="F:nicotinate-nucleotide adenylyltransferase activity"/>
    <property type="evidence" value="ECO:0007669"/>
    <property type="project" value="UniProtKB-UniRule"/>
</dbReference>
<evidence type="ECO:0000256" key="7">
    <source>
        <dbReference type="ARBA" id="ARBA00022741"/>
    </source>
</evidence>
<keyword evidence="6 11" id="KW-0548">Nucleotidyltransferase</keyword>
<reference evidence="13" key="2">
    <citation type="journal article" date="2023" name="Front. Microbiol.">
        <title>Genomic diversity and taxonomic marker for Arcobacter species.</title>
        <authorList>
            <person name="Zhou G."/>
            <person name="Gu Y."/>
            <person name="Wang H."/>
            <person name="Chen X."/>
            <person name="Zhang X."/>
            <person name="Shao Z."/>
            <person name="Yan X."/>
            <person name="Zhang J."/>
            <person name="Zhang M."/>
        </authorList>
    </citation>
    <scope>NUCLEOTIDE SEQUENCE</scope>
    <source>
        <strain evidence="13">BJSY19SF1-2</strain>
    </source>
</reference>
<evidence type="ECO:0000256" key="11">
    <source>
        <dbReference type="HAMAP-Rule" id="MF_00244"/>
    </source>
</evidence>
<evidence type="ECO:0000256" key="2">
    <source>
        <dbReference type="ARBA" id="ARBA00005019"/>
    </source>
</evidence>
<comment type="caution">
    <text evidence="14">The sequence shown here is derived from an EMBL/GenBank/DDBJ whole genome shotgun (WGS) entry which is preliminary data.</text>
</comment>
<dbReference type="EC" id="2.7.7.18" evidence="11"/>
<reference evidence="13" key="3">
    <citation type="submission" date="2023-07" db="EMBL/GenBank/DDBJ databases">
        <authorList>
            <person name="Zhang M."/>
            <person name="Zhou G."/>
        </authorList>
    </citation>
    <scope>NUCLEOTIDE SEQUENCE</scope>
    <source>
        <strain evidence="13">BJSY19SF1-2</strain>
    </source>
</reference>
<dbReference type="STRING" id="28200.GCA_001572935_01123"/>
<dbReference type="InterPro" id="IPR004821">
    <property type="entry name" value="Cyt_trans-like"/>
</dbReference>
<dbReference type="CDD" id="cd02165">
    <property type="entry name" value="NMNAT"/>
    <property type="match status" value="1"/>
</dbReference>
<evidence type="ECO:0000256" key="5">
    <source>
        <dbReference type="ARBA" id="ARBA00022679"/>
    </source>
</evidence>
<dbReference type="GO" id="GO:0009435">
    <property type="term" value="P:NAD+ biosynthetic process"/>
    <property type="evidence" value="ECO:0007669"/>
    <property type="project" value="UniProtKB-UniRule"/>
</dbReference>
<dbReference type="PANTHER" id="PTHR39321:SF3">
    <property type="entry name" value="PHOSPHOPANTETHEINE ADENYLYLTRANSFERASE"/>
    <property type="match status" value="1"/>
</dbReference>
<evidence type="ECO:0000256" key="3">
    <source>
        <dbReference type="ARBA" id="ARBA00009014"/>
    </source>
</evidence>
<dbReference type="Pfam" id="PF01467">
    <property type="entry name" value="CTP_transf_like"/>
    <property type="match status" value="1"/>
</dbReference>
<keyword evidence="9 11" id="KW-0520">NAD</keyword>
<dbReference type="SUPFAM" id="SSF52374">
    <property type="entry name" value="Nucleotidylyl transferase"/>
    <property type="match status" value="1"/>
</dbReference>
<proteinExistence type="inferred from homology"/>
<keyword evidence="4 11" id="KW-0662">Pyridine nucleotide biosynthesis</keyword>
<organism evidence="14 15">
    <name type="scientific">Aliarcobacter skirrowii</name>
    <dbReference type="NCBI Taxonomy" id="28200"/>
    <lineage>
        <taxon>Bacteria</taxon>
        <taxon>Pseudomonadati</taxon>
        <taxon>Campylobacterota</taxon>
        <taxon>Epsilonproteobacteria</taxon>
        <taxon>Campylobacterales</taxon>
        <taxon>Arcobacteraceae</taxon>
        <taxon>Aliarcobacter</taxon>
    </lineage>
</organism>
<dbReference type="PANTHER" id="PTHR39321">
    <property type="entry name" value="NICOTINATE-NUCLEOTIDE ADENYLYLTRANSFERASE-RELATED"/>
    <property type="match status" value="1"/>
</dbReference>
<evidence type="ECO:0000313" key="15">
    <source>
        <dbReference type="Proteomes" id="UP000245014"/>
    </source>
</evidence>
<dbReference type="AlphaFoldDB" id="A0A2U2C1F8"/>
<protein>
    <recommendedName>
        <fullName evidence="11">Probable nicotinate-nucleotide adenylyltransferase</fullName>
        <ecNumber evidence="11">2.7.7.18</ecNumber>
    </recommendedName>
    <alternativeName>
        <fullName evidence="11">Deamido-NAD(+) diphosphorylase</fullName>
    </alternativeName>
    <alternativeName>
        <fullName evidence="11">Deamido-NAD(+) pyrophosphorylase</fullName>
    </alternativeName>
    <alternativeName>
        <fullName evidence="11">Nicotinate mononucleotide adenylyltransferase</fullName>
        <shortName evidence="11">NaMN adenylyltransferase</shortName>
    </alternativeName>
</protein>
<dbReference type="GO" id="GO:0005524">
    <property type="term" value="F:ATP binding"/>
    <property type="evidence" value="ECO:0007669"/>
    <property type="project" value="UniProtKB-KW"/>
</dbReference>
<dbReference type="Proteomes" id="UP000245014">
    <property type="component" value="Unassembled WGS sequence"/>
</dbReference>
<dbReference type="UniPathway" id="UPA00253">
    <property type="reaction ID" value="UER00332"/>
</dbReference>
<evidence type="ECO:0000256" key="4">
    <source>
        <dbReference type="ARBA" id="ARBA00022642"/>
    </source>
</evidence>
<comment type="similarity">
    <text evidence="3 11">Belongs to the NadD family.</text>
</comment>
<dbReference type="InterPro" id="IPR014729">
    <property type="entry name" value="Rossmann-like_a/b/a_fold"/>
</dbReference>
<sequence>MKIAIFGGSFDPIHLAHEKIVKTALEVLDIDKLIIVPTYLNPFKKDFLFEPEIRFKLLKKVFEDDKRVEVCDYEIKQKKLSYTYETIRYIKSLLNPSKIYFIIGEDNLKSLYRWHNIDELKENLEFVVAKRAGYNLLSSEFKTLDINIDISSTRLREKLDLNYVPKVIWEDLKNLKKEKIEK</sequence>
<comment type="catalytic activity">
    <reaction evidence="10 11">
        <text>nicotinate beta-D-ribonucleotide + ATP + H(+) = deamido-NAD(+) + diphosphate</text>
        <dbReference type="Rhea" id="RHEA:22860"/>
        <dbReference type="ChEBI" id="CHEBI:15378"/>
        <dbReference type="ChEBI" id="CHEBI:30616"/>
        <dbReference type="ChEBI" id="CHEBI:33019"/>
        <dbReference type="ChEBI" id="CHEBI:57502"/>
        <dbReference type="ChEBI" id="CHEBI:58437"/>
        <dbReference type="EC" id="2.7.7.18"/>
    </reaction>
</comment>
<comment type="function">
    <text evidence="1 11">Catalyzes the reversible adenylation of nicotinate mononucleotide (NaMN) to nicotinic acid adenine dinucleotide (NaAD).</text>
</comment>
<evidence type="ECO:0000256" key="9">
    <source>
        <dbReference type="ARBA" id="ARBA00023027"/>
    </source>
</evidence>
<evidence type="ECO:0000256" key="6">
    <source>
        <dbReference type="ARBA" id="ARBA00022695"/>
    </source>
</evidence>
<feature type="domain" description="Cytidyltransferase-like" evidence="12">
    <location>
        <begin position="5"/>
        <end position="158"/>
    </location>
</feature>
<dbReference type="NCBIfam" id="TIGR00482">
    <property type="entry name" value="nicotinate (nicotinamide) nucleotide adenylyltransferase"/>
    <property type="match status" value="1"/>
</dbReference>